<dbReference type="NCBIfam" id="TIGR04183">
    <property type="entry name" value="Por_Secre_tail"/>
    <property type="match status" value="1"/>
</dbReference>
<proteinExistence type="predicted"/>
<dbReference type="Proteomes" id="UP000628448">
    <property type="component" value="Unassembled WGS sequence"/>
</dbReference>
<evidence type="ECO:0000259" key="1">
    <source>
        <dbReference type="Pfam" id="PF18962"/>
    </source>
</evidence>
<name>A0A931E259_9BACT</name>
<dbReference type="InterPro" id="IPR026444">
    <property type="entry name" value="Secre_tail"/>
</dbReference>
<dbReference type="AlphaFoldDB" id="A0A931E259"/>
<feature type="domain" description="Secretion system C-terminal sorting" evidence="1">
    <location>
        <begin position="22"/>
        <end position="87"/>
    </location>
</feature>
<accession>A0A931E259</accession>
<organism evidence="2 3">
    <name type="scientific">Panacibacter microcysteis</name>
    <dbReference type="NCBI Taxonomy" id="2793269"/>
    <lineage>
        <taxon>Bacteria</taxon>
        <taxon>Pseudomonadati</taxon>
        <taxon>Bacteroidota</taxon>
        <taxon>Chitinophagia</taxon>
        <taxon>Chitinophagales</taxon>
        <taxon>Chitinophagaceae</taxon>
        <taxon>Panacibacter</taxon>
    </lineage>
</organism>
<protein>
    <submittedName>
        <fullName evidence="2">T9SS type A sorting domain-containing protein</fullName>
    </submittedName>
</protein>
<evidence type="ECO:0000313" key="2">
    <source>
        <dbReference type="EMBL" id="MBG9374747.1"/>
    </source>
</evidence>
<sequence>MPSQTGMIVQFRSVRTPTDRRKDILHIKPTVAGQNKITAMDISGRIITKIEYNVSDMSEELPLNTSEFKSGTYFIRVENKNGISSTKYKAIRIS</sequence>
<comment type="caution">
    <text evidence="2">The sequence shown here is derived from an EMBL/GenBank/DDBJ whole genome shotgun (WGS) entry which is preliminary data.</text>
</comment>
<dbReference type="Pfam" id="PF18962">
    <property type="entry name" value="Por_Secre_tail"/>
    <property type="match status" value="1"/>
</dbReference>
<keyword evidence="3" id="KW-1185">Reference proteome</keyword>
<reference evidence="2" key="1">
    <citation type="submission" date="2020-11" db="EMBL/GenBank/DDBJ databases">
        <title>Bacterial whole genome sequence for Panacibacter sp. DH6.</title>
        <authorList>
            <person name="Le V."/>
            <person name="Ko S."/>
            <person name="Ahn C.-Y."/>
            <person name="Oh H.-M."/>
        </authorList>
    </citation>
    <scope>NUCLEOTIDE SEQUENCE</scope>
    <source>
        <strain evidence="2">DH6</strain>
    </source>
</reference>
<dbReference type="EMBL" id="JADWYR010000001">
    <property type="protein sequence ID" value="MBG9374747.1"/>
    <property type="molecule type" value="Genomic_DNA"/>
</dbReference>
<evidence type="ECO:0000313" key="3">
    <source>
        <dbReference type="Proteomes" id="UP000628448"/>
    </source>
</evidence>
<gene>
    <name evidence="2" type="ORF">I5907_00745</name>
</gene>